<dbReference type="EMBL" id="CAFBLR010000017">
    <property type="protein sequence ID" value="CAB4863093.1"/>
    <property type="molecule type" value="Genomic_DNA"/>
</dbReference>
<dbReference type="EMBL" id="CAEZYY010000091">
    <property type="protein sequence ID" value="CAB4776399.1"/>
    <property type="molecule type" value="Genomic_DNA"/>
</dbReference>
<dbReference type="InterPro" id="IPR011059">
    <property type="entry name" value="Metal-dep_hydrolase_composite"/>
</dbReference>
<dbReference type="GO" id="GO:0016810">
    <property type="term" value="F:hydrolase activity, acting on carbon-nitrogen (but not peptide) bonds"/>
    <property type="evidence" value="ECO:0007669"/>
    <property type="project" value="InterPro"/>
</dbReference>
<sequence length="45" mass="5003">MVYAASRADVLDVWVDGKQVVDNRSLTTIDLPATLALVREIIARF</sequence>
<evidence type="ECO:0000313" key="1">
    <source>
        <dbReference type="EMBL" id="CAB4776399.1"/>
    </source>
</evidence>
<reference evidence="1" key="1">
    <citation type="submission" date="2020-05" db="EMBL/GenBank/DDBJ databases">
        <authorList>
            <person name="Chiriac C."/>
            <person name="Salcher M."/>
            <person name="Ghai R."/>
            <person name="Kavagutti S V."/>
        </authorList>
    </citation>
    <scope>NUCLEOTIDE SEQUENCE</scope>
</reference>
<dbReference type="AlphaFoldDB" id="A0A6J6VYB7"/>
<organism evidence="1">
    <name type="scientific">freshwater metagenome</name>
    <dbReference type="NCBI Taxonomy" id="449393"/>
    <lineage>
        <taxon>unclassified sequences</taxon>
        <taxon>metagenomes</taxon>
        <taxon>ecological metagenomes</taxon>
    </lineage>
</organism>
<protein>
    <submittedName>
        <fullName evidence="1">Unannotated protein</fullName>
    </submittedName>
</protein>
<evidence type="ECO:0000313" key="2">
    <source>
        <dbReference type="EMBL" id="CAB4863093.1"/>
    </source>
</evidence>
<accession>A0A6J6VYB7</accession>
<proteinExistence type="predicted"/>
<dbReference type="Gene3D" id="2.30.40.10">
    <property type="entry name" value="Urease, subunit C, domain 1"/>
    <property type="match status" value="1"/>
</dbReference>
<dbReference type="SUPFAM" id="SSF51338">
    <property type="entry name" value="Composite domain of metallo-dependent hydrolases"/>
    <property type="match status" value="1"/>
</dbReference>
<gene>
    <name evidence="1" type="ORF">UFOPK2806_02732</name>
    <name evidence="2" type="ORF">UFOPK3417_00334</name>
</gene>
<name>A0A6J6VYB7_9ZZZZ</name>